<evidence type="ECO:0008006" key="4">
    <source>
        <dbReference type="Google" id="ProtNLM"/>
    </source>
</evidence>
<dbReference type="PANTHER" id="PTHR47290">
    <property type="entry name" value="RING FINGER PROTEIN"/>
    <property type="match status" value="1"/>
</dbReference>
<sequence length="140" mass="16459">MQSKNSYKSSTEAFKLYRYNPPRKKKGKKERKKERLLRDGEELPQLPRAYIRVKDENVTVFMVKTYLVRKLGLSNEAEVDVSCMGQKLLHSQTLKHVRDSIWLPRLVESVNSRTAMIENSNEISINHLMSLHYGRRCHLN</sequence>
<accession>A0A5J4ZUY0</accession>
<dbReference type="PANTHER" id="PTHR47290:SF6">
    <property type="entry name" value="UBIQUITIN-LIKE DOMAIN-CONTAINING PROTEIN"/>
    <property type="match status" value="1"/>
</dbReference>
<evidence type="ECO:0000313" key="3">
    <source>
        <dbReference type="Proteomes" id="UP000325577"/>
    </source>
</evidence>
<protein>
    <recommendedName>
        <fullName evidence="4">Ubiquitin-like domain-containing protein</fullName>
    </recommendedName>
</protein>
<feature type="region of interest" description="Disordered" evidence="1">
    <location>
        <begin position="1"/>
        <end position="39"/>
    </location>
</feature>
<dbReference type="EMBL" id="CM018048">
    <property type="protein sequence ID" value="KAA8522633.1"/>
    <property type="molecule type" value="Genomic_DNA"/>
</dbReference>
<evidence type="ECO:0000313" key="2">
    <source>
        <dbReference type="EMBL" id="KAA8522633.1"/>
    </source>
</evidence>
<dbReference type="Gene3D" id="3.10.20.90">
    <property type="entry name" value="Phosphatidylinositol 3-kinase Catalytic Subunit, Chain A, domain 1"/>
    <property type="match status" value="1"/>
</dbReference>
<dbReference type="AlphaFoldDB" id="A0A5J4ZUY0"/>
<organism evidence="2 3">
    <name type="scientific">Nyssa sinensis</name>
    <dbReference type="NCBI Taxonomy" id="561372"/>
    <lineage>
        <taxon>Eukaryota</taxon>
        <taxon>Viridiplantae</taxon>
        <taxon>Streptophyta</taxon>
        <taxon>Embryophyta</taxon>
        <taxon>Tracheophyta</taxon>
        <taxon>Spermatophyta</taxon>
        <taxon>Magnoliopsida</taxon>
        <taxon>eudicotyledons</taxon>
        <taxon>Gunneridae</taxon>
        <taxon>Pentapetalae</taxon>
        <taxon>asterids</taxon>
        <taxon>Cornales</taxon>
        <taxon>Nyssaceae</taxon>
        <taxon>Nyssa</taxon>
    </lineage>
</organism>
<keyword evidence="3" id="KW-1185">Reference proteome</keyword>
<dbReference type="InterPro" id="IPR044171">
    <property type="entry name" value="LAX2-like"/>
</dbReference>
<feature type="compositionally biased region" description="Basic residues" evidence="1">
    <location>
        <begin position="21"/>
        <end position="35"/>
    </location>
</feature>
<evidence type="ECO:0000256" key="1">
    <source>
        <dbReference type="SAM" id="MobiDB-lite"/>
    </source>
</evidence>
<feature type="compositionally biased region" description="Polar residues" evidence="1">
    <location>
        <begin position="1"/>
        <end position="12"/>
    </location>
</feature>
<proteinExistence type="predicted"/>
<name>A0A5J4ZUY0_9ASTE</name>
<dbReference type="OrthoDB" id="1932457at2759"/>
<reference evidence="2 3" key="1">
    <citation type="submission" date="2019-09" db="EMBL/GenBank/DDBJ databases">
        <title>A chromosome-level genome assembly of the Chinese tupelo Nyssa sinensis.</title>
        <authorList>
            <person name="Yang X."/>
            <person name="Kang M."/>
            <person name="Yang Y."/>
            <person name="Xiong H."/>
            <person name="Wang M."/>
            <person name="Zhang Z."/>
            <person name="Wang Z."/>
            <person name="Wu H."/>
            <person name="Ma T."/>
            <person name="Liu J."/>
            <person name="Xi Z."/>
        </authorList>
    </citation>
    <scope>NUCLEOTIDE SEQUENCE [LARGE SCALE GENOMIC DNA]</scope>
    <source>
        <strain evidence="2">J267</strain>
        <tissue evidence="2">Leaf</tissue>
    </source>
</reference>
<dbReference type="Proteomes" id="UP000325577">
    <property type="component" value="Linkage Group LG5"/>
</dbReference>
<gene>
    <name evidence="2" type="ORF">F0562_013006</name>
</gene>